<dbReference type="InterPro" id="IPR011992">
    <property type="entry name" value="EF-hand-dom_pair"/>
</dbReference>
<dbReference type="InterPro" id="IPR015153">
    <property type="entry name" value="EF-hand_dom_typ1"/>
</dbReference>
<accession>A0A183JLK2</accession>
<reference evidence="10" key="1">
    <citation type="submission" date="2016-06" db="UniProtKB">
        <authorList>
            <consortium name="WormBaseParasite"/>
        </authorList>
    </citation>
    <scope>IDENTIFICATION</scope>
</reference>
<dbReference type="Gene3D" id="6.10.140.70">
    <property type="match status" value="1"/>
</dbReference>
<dbReference type="STRING" id="6186.A0A183JLK2"/>
<keyword evidence="4" id="KW-0106">Calcium</keyword>
<protein>
    <submittedName>
        <fullName evidence="10">WW domain-containing protein</fullName>
    </submittedName>
</protein>
<dbReference type="EMBL" id="UZAK01004132">
    <property type="protein sequence ID" value="VDO82956.1"/>
    <property type="molecule type" value="Genomic_DNA"/>
</dbReference>
<evidence type="ECO:0000256" key="3">
    <source>
        <dbReference type="ARBA" id="ARBA00022490"/>
    </source>
</evidence>
<sequence>MMPQRPKYQTVTRNSSQRTQGSRHEAIEPVDQTIPATSGQSKNVPLHVDVQQWEDTSKATASEFKLHHVAQAGGYQDSIDSVRLPWERCVHPSGTQVPYYKNHETQETQWDHPILCDLMKSMKQFNTVRFSDYRTGLKLRRLQKELCCKLVT</sequence>
<evidence type="ECO:0000256" key="5">
    <source>
        <dbReference type="ARBA" id="ARBA00023212"/>
    </source>
</evidence>
<keyword evidence="9" id="KW-1185">Reference proteome</keyword>
<dbReference type="InterPro" id="IPR036020">
    <property type="entry name" value="WW_dom_sf"/>
</dbReference>
<dbReference type="InterPro" id="IPR050774">
    <property type="entry name" value="KCMF1/Dystrophin"/>
</dbReference>
<keyword evidence="5" id="KW-0206">Cytoskeleton</keyword>
<proteinExistence type="predicted"/>
<name>A0A183JLK2_9TREM</name>
<feature type="region of interest" description="Disordered" evidence="6">
    <location>
        <begin position="1"/>
        <end position="29"/>
    </location>
</feature>
<dbReference type="SUPFAM" id="SSF47473">
    <property type="entry name" value="EF-hand"/>
    <property type="match status" value="1"/>
</dbReference>
<dbReference type="Pfam" id="PF00397">
    <property type="entry name" value="WW"/>
    <property type="match status" value="1"/>
</dbReference>
<dbReference type="InterPro" id="IPR001202">
    <property type="entry name" value="WW_dom"/>
</dbReference>
<dbReference type="WBParaSite" id="SCUD_0000358301-mRNA-1">
    <property type="protein sequence ID" value="SCUD_0000358301-mRNA-1"/>
    <property type="gene ID" value="SCUD_0000358301"/>
</dbReference>
<evidence type="ECO:0000256" key="1">
    <source>
        <dbReference type="ARBA" id="ARBA00004278"/>
    </source>
</evidence>
<dbReference type="PANTHER" id="PTHR12268">
    <property type="entry name" value="E3 UBIQUITIN-PROTEIN LIGASE KCMF1"/>
    <property type="match status" value="1"/>
</dbReference>
<gene>
    <name evidence="8" type="ORF">SCUD_LOCUS3583</name>
</gene>
<dbReference type="Gene3D" id="2.20.70.10">
    <property type="match status" value="1"/>
</dbReference>
<dbReference type="SMART" id="SM00456">
    <property type="entry name" value="WW"/>
    <property type="match status" value="1"/>
</dbReference>
<evidence type="ECO:0000256" key="2">
    <source>
        <dbReference type="ARBA" id="ARBA00004496"/>
    </source>
</evidence>
<reference evidence="8 9" key="2">
    <citation type="submission" date="2018-11" db="EMBL/GenBank/DDBJ databases">
        <authorList>
            <consortium name="Pathogen Informatics"/>
        </authorList>
    </citation>
    <scope>NUCLEOTIDE SEQUENCE [LARGE SCALE GENOMIC DNA]</scope>
    <source>
        <strain evidence="8">Dakar</strain>
        <strain evidence="9">Dakar, Senegal</strain>
    </source>
</reference>
<evidence type="ECO:0000256" key="4">
    <source>
        <dbReference type="ARBA" id="ARBA00022837"/>
    </source>
</evidence>
<dbReference type="Pfam" id="PF09068">
    <property type="entry name" value="EF-hand_2"/>
    <property type="match status" value="1"/>
</dbReference>
<keyword evidence="3" id="KW-0963">Cytoplasm</keyword>
<dbReference type="CDD" id="cd00201">
    <property type="entry name" value="WW"/>
    <property type="match status" value="1"/>
</dbReference>
<dbReference type="GO" id="GO:0005886">
    <property type="term" value="C:plasma membrane"/>
    <property type="evidence" value="ECO:0007669"/>
    <property type="project" value="TreeGrafter"/>
</dbReference>
<evidence type="ECO:0000313" key="9">
    <source>
        <dbReference type="Proteomes" id="UP000279833"/>
    </source>
</evidence>
<feature type="domain" description="WW" evidence="7">
    <location>
        <begin position="80"/>
        <end position="115"/>
    </location>
</feature>
<dbReference type="GO" id="GO:0045202">
    <property type="term" value="C:synapse"/>
    <property type="evidence" value="ECO:0007669"/>
    <property type="project" value="GOC"/>
</dbReference>
<dbReference type="GO" id="GO:0099536">
    <property type="term" value="P:synaptic signaling"/>
    <property type="evidence" value="ECO:0007669"/>
    <property type="project" value="TreeGrafter"/>
</dbReference>
<dbReference type="AlphaFoldDB" id="A0A183JLK2"/>
<evidence type="ECO:0000313" key="10">
    <source>
        <dbReference type="WBParaSite" id="SCUD_0000358301-mRNA-1"/>
    </source>
</evidence>
<evidence type="ECO:0000256" key="6">
    <source>
        <dbReference type="SAM" id="MobiDB-lite"/>
    </source>
</evidence>
<dbReference type="PROSITE" id="PS50020">
    <property type="entry name" value="WW_DOMAIN_2"/>
    <property type="match status" value="1"/>
</dbReference>
<organism evidence="10">
    <name type="scientific">Schistosoma curassoni</name>
    <dbReference type="NCBI Taxonomy" id="6186"/>
    <lineage>
        <taxon>Eukaryota</taxon>
        <taxon>Metazoa</taxon>
        <taxon>Spiralia</taxon>
        <taxon>Lophotrochozoa</taxon>
        <taxon>Platyhelminthes</taxon>
        <taxon>Trematoda</taxon>
        <taxon>Digenea</taxon>
        <taxon>Strigeidida</taxon>
        <taxon>Schistosomatoidea</taxon>
        <taxon>Schistosomatidae</taxon>
        <taxon>Schistosoma</taxon>
    </lineage>
</organism>
<dbReference type="SUPFAM" id="SSF51045">
    <property type="entry name" value="WW domain"/>
    <property type="match status" value="1"/>
</dbReference>
<comment type="subcellular location">
    <subcellularLocation>
        <location evidence="1">Cell membrane</location>
        <location evidence="1">Sarcolemma</location>
        <topology evidence="1">Peripheral membrane protein</topology>
        <orientation evidence="1">Cytoplasmic side</orientation>
    </subcellularLocation>
    <subcellularLocation>
        <location evidence="2">Cytoplasm</location>
    </subcellularLocation>
</comment>
<evidence type="ECO:0000259" key="7">
    <source>
        <dbReference type="PROSITE" id="PS50020"/>
    </source>
</evidence>
<dbReference type="Proteomes" id="UP000279833">
    <property type="component" value="Unassembled WGS sequence"/>
</dbReference>
<dbReference type="PANTHER" id="PTHR12268:SF14">
    <property type="entry name" value="DYSTROPHIN-1"/>
    <property type="match status" value="1"/>
</dbReference>
<evidence type="ECO:0000313" key="8">
    <source>
        <dbReference type="EMBL" id="VDO82956.1"/>
    </source>
</evidence>
<feature type="compositionally biased region" description="Polar residues" evidence="6">
    <location>
        <begin position="7"/>
        <end position="20"/>
    </location>
</feature>